<gene>
    <name evidence="1" type="ORF">ACA1_031140</name>
    <name evidence="2" type="ORF">ACA1_208510</name>
</gene>
<keyword evidence="3" id="KW-1185">Reference proteome</keyword>
<dbReference type="EMBL" id="KB007966">
    <property type="protein sequence ID" value="ELR17973.1"/>
    <property type="molecule type" value="Genomic_DNA"/>
</dbReference>
<sequence>MSLDYTGFKLGEKKILKDKEQFFDAAQKQIKDKLGADWQLVVDWPTIEKLTGDTGTNERAKNERKYLGGCVYQNYCRSLGEEISKWGAEIVEAVNDAITDKKIIVTMDPVHVDARYSVKVGKSIEVLIQQEKICYEYAASDPNSVTATVEKSL</sequence>
<dbReference type="AlphaFoldDB" id="L8GGY0"/>
<proteinExistence type="predicted"/>
<dbReference type="Proteomes" id="UP000011083">
    <property type="component" value="Unassembled WGS sequence"/>
</dbReference>
<dbReference type="RefSeq" id="XP_004339990.1">
    <property type="nucleotide sequence ID" value="XM_004339942.1"/>
</dbReference>
<accession>L8GGY0</accession>
<dbReference type="VEuPathDB" id="AmoebaDB:ACA1_031140"/>
<dbReference type="KEGG" id="acan:ACA1_208510"/>
<evidence type="ECO:0000313" key="3">
    <source>
        <dbReference type="Proteomes" id="UP000011083"/>
    </source>
</evidence>
<name>L8GGY0_ACACF</name>
<organism evidence="1 3">
    <name type="scientific">Acanthamoeba castellanii (strain ATCC 30010 / Neff)</name>
    <dbReference type="NCBI Taxonomy" id="1257118"/>
    <lineage>
        <taxon>Eukaryota</taxon>
        <taxon>Amoebozoa</taxon>
        <taxon>Discosea</taxon>
        <taxon>Longamoebia</taxon>
        <taxon>Centramoebida</taxon>
        <taxon>Acanthamoebidae</taxon>
        <taxon>Acanthamoeba</taxon>
    </lineage>
</organism>
<protein>
    <submittedName>
        <fullName evidence="1">Uncharacterized protein</fullName>
    </submittedName>
</protein>
<dbReference type="VEuPathDB" id="AmoebaDB:ACA1_208510"/>
<evidence type="ECO:0000313" key="2">
    <source>
        <dbReference type="EMBL" id="ELR17973.1"/>
    </source>
</evidence>
<dbReference type="EMBL" id="KB008124">
    <property type="protein sequence ID" value="ELR12232.1"/>
    <property type="molecule type" value="Genomic_DNA"/>
</dbReference>
<dbReference type="KEGG" id="acan:ACA1_031140"/>
<evidence type="ECO:0000313" key="1">
    <source>
        <dbReference type="EMBL" id="ELR12232.1"/>
    </source>
</evidence>
<dbReference type="RefSeq" id="XP_004334245.1">
    <property type="nucleotide sequence ID" value="XM_004334197.1"/>
</dbReference>
<dbReference type="GeneID" id="14918662"/>
<dbReference type="GeneID" id="14912726"/>
<reference evidence="1 3" key="1">
    <citation type="journal article" date="2013" name="Genome Biol.">
        <title>Genome of Acanthamoeba castellanii highlights extensive lateral gene transfer and early evolution of tyrosine kinase signaling.</title>
        <authorList>
            <person name="Clarke M."/>
            <person name="Lohan A.J."/>
            <person name="Liu B."/>
            <person name="Lagkouvardos I."/>
            <person name="Roy S."/>
            <person name="Zafar N."/>
            <person name="Bertelli C."/>
            <person name="Schilde C."/>
            <person name="Kianianmomeni A."/>
            <person name="Burglin T.R."/>
            <person name="Frech C."/>
            <person name="Turcotte B."/>
            <person name="Kopec K.O."/>
            <person name="Synnott J.M."/>
            <person name="Choo C."/>
            <person name="Paponov I."/>
            <person name="Finkler A."/>
            <person name="Soon Heng Tan C."/>
            <person name="Hutchins A.P."/>
            <person name="Weinmeier T."/>
            <person name="Rattei T."/>
            <person name="Chu J.S."/>
            <person name="Gimenez G."/>
            <person name="Irimia M."/>
            <person name="Rigden D.J."/>
            <person name="Fitzpatrick D.A."/>
            <person name="Lorenzo-Morales J."/>
            <person name="Bateman A."/>
            <person name="Chiu C.H."/>
            <person name="Tang P."/>
            <person name="Hegemann P."/>
            <person name="Fromm H."/>
            <person name="Raoult D."/>
            <person name="Greub G."/>
            <person name="Miranda-Saavedra D."/>
            <person name="Chen N."/>
            <person name="Nash P."/>
            <person name="Ginger M.L."/>
            <person name="Horn M."/>
            <person name="Schaap P."/>
            <person name="Caler L."/>
            <person name="Loftus B."/>
        </authorList>
    </citation>
    <scope>NUCLEOTIDE SEQUENCE [LARGE SCALE GENOMIC DNA]</scope>
    <source>
        <strain evidence="1 3">Neff</strain>
    </source>
</reference>